<accession>A0A2N4XWV1</accession>
<dbReference type="PROSITE" id="PS51217">
    <property type="entry name" value="UVRD_HELICASE_CTER"/>
    <property type="match status" value="1"/>
</dbReference>
<evidence type="ECO:0000256" key="2">
    <source>
        <dbReference type="ARBA" id="ARBA00022741"/>
    </source>
</evidence>
<proteinExistence type="inferred from homology"/>
<dbReference type="Gene3D" id="1.10.486.10">
    <property type="entry name" value="PCRA, domain 4"/>
    <property type="match status" value="1"/>
</dbReference>
<dbReference type="SUPFAM" id="SSF52540">
    <property type="entry name" value="P-loop containing nucleoside triphosphate hydrolases"/>
    <property type="match status" value="1"/>
</dbReference>
<dbReference type="GO" id="GO:0033202">
    <property type="term" value="C:DNA helicase complex"/>
    <property type="evidence" value="ECO:0007669"/>
    <property type="project" value="TreeGrafter"/>
</dbReference>
<dbReference type="PANTHER" id="PTHR11070:SF2">
    <property type="entry name" value="ATP-DEPENDENT DNA HELICASE SRS2"/>
    <property type="match status" value="1"/>
</dbReference>
<comment type="similarity">
    <text evidence="1">Belongs to the helicase family. UvrD subfamily.</text>
</comment>
<evidence type="ECO:0000256" key="10">
    <source>
        <dbReference type="ARBA" id="ARBA00034923"/>
    </source>
</evidence>
<comment type="catalytic activity">
    <reaction evidence="8">
        <text>Couples ATP hydrolysis with the unwinding of duplex DNA by translocating in the 3'-5' direction.</text>
        <dbReference type="EC" id="5.6.2.4"/>
    </reaction>
</comment>
<evidence type="ECO:0000256" key="1">
    <source>
        <dbReference type="ARBA" id="ARBA00009922"/>
    </source>
</evidence>
<dbReference type="NCBIfam" id="NF008743">
    <property type="entry name" value="PRK11773.1"/>
    <property type="match status" value="1"/>
</dbReference>
<feature type="domain" description="UvrD-like helicase ATP-binding" evidence="13">
    <location>
        <begin position="8"/>
        <end position="286"/>
    </location>
</feature>
<dbReference type="FunFam" id="1.10.486.10:FF:000001">
    <property type="entry name" value="DNA helicase"/>
    <property type="match status" value="1"/>
</dbReference>
<dbReference type="Gene3D" id="1.10.10.160">
    <property type="match status" value="1"/>
</dbReference>
<organism evidence="15 16">
    <name type="scientific">Candidatus Palibaumannia cicadellinicola</name>
    <dbReference type="NCBI Taxonomy" id="186490"/>
    <lineage>
        <taxon>Bacteria</taxon>
        <taxon>Pseudomonadati</taxon>
        <taxon>Pseudomonadota</taxon>
        <taxon>Gammaproteobacteria</taxon>
        <taxon>Candidatus Palibaumannia</taxon>
    </lineage>
</organism>
<reference evidence="15 16" key="1">
    <citation type="submission" date="2017-06" db="EMBL/GenBank/DDBJ databases">
        <title>Metabolic interaction between xylem feeders and their symbionts.</title>
        <authorList>
            <person name="Chouaia B."/>
        </authorList>
    </citation>
    <scope>NUCLEOTIDE SEQUENCE [LARGE SCALE GENOMIC DNA]</scope>
    <source>
        <strain evidence="15 16">Gra</strain>
    </source>
</reference>
<keyword evidence="7" id="KW-0413">Isomerase</keyword>
<evidence type="ECO:0000259" key="13">
    <source>
        <dbReference type="PROSITE" id="PS51198"/>
    </source>
</evidence>
<keyword evidence="2 12" id="KW-0547">Nucleotide-binding</keyword>
<comment type="caution">
    <text evidence="15">The sequence shown here is derived from an EMBL/GenBank/DDBJ whole genome shotgun (WGS) entry which is preliminary data.</text>
</comment>
<keyword evidence="6" id="KW-0238">DNA-binding</keyword>
<dbReference type="GO" id="GO:0003677">
    <property type="term" value="F:DNA binding"/>
    <property type="evidence" value="ECO:0007669"/>
    <property type="project" value="UniProtKB-KW"/>
</dbReference>
<comment type="catalytic activity">
    <reaction evidence="11">
        <text>ATP + H2O = ADP + phosphate + H(+)</text>
        <dbReference type="Rhea" id="RHEA:13065"/>
        <dbReference type="ChEBI" id="CHEBI:15377"/>
        <dbReference type="ChEBI" id="CHEBI:15378"/>
        <dbReference type="ChEBI" id="CHEBI:30616"/>
        <dbReference type="ChEBI" id="CHEBI:43474"/>
        <dbReference type="ChEBI" id="CHEBI:456216"/>
        <dbReference type="EC" id="5.6.2.4"/>
    </reaction>
</comment>
<protein>
    <recommendedName>
        <fullName evidence="9">DNA 3'-5' helicase</fullName>
        <ecNumber evidence="9">5.6.2.4</ecNumber>
    </recommendedName>
    <alternativeName>
        <fullName evidence="10">DNA 3'-5' helicase II</fullName>
    </alternativeName>
</protein>
<feature type="domain" description="UvrD-like helicase C-terminal" evidence="14">
    <location>
        <begin position="287"/>
        <end position="564"/>
    </location>
</feature>
<dbReference type="OrthoDB" id="9806690at2"/>
<dbReference type="FunFam" id="1.10.10.160:FF:000002">
    <property type="entry name" value="DNA helicase"/>
    <property type="match status" value="1"/>
</dbReference>
<dbReference type="InterPro" id="IPR013986">
    <property type="entry name" value="DExx_box_DNA_helicase_dom_sf"/>
</dbReference>
<dbReference type="Proteomes" id="UP000234253">
    <property type="component" value="Unassembled WGS sequence"/>
</dbReference>
<keyword evidence="3 12" id="KW-0378">Hydrolase</keyword>
<evidence type="ECO:0000259" key="14">
    <source>
        <dbReference type="PROSITE" id="PS51217"/>
    </source>
</evidence>
<dbReference type="GO" id="GO:0016887">
    <property type="term" value="F:ATP hydrolysis activity"/>
    <property type="evidence" value="ECO:0007669"/>
    <property type="project" value="RHEA"/>
</dbReference>
<name>A0A2N4XWV1_9GAMM</name>
<dbReference type="EMBL" id="NJPO01000094">
    <property type="protein sequence ID" value="PLK58641.1"/>
    <property type="molecule type" value="Genomic_DNA"/>
</dbReference>
<dbReference type="GO" id="GO:0005829">
    <property type="term" value="C:cytosol"/>
    <property type="evidence" value="ECO:0007669"/>
    <property type="project" value="TreeGrafter"/>
</dbReference>
<dbReference type="PROSITE" id="PS51198">
    <property type="entry name" value="UVRD_HELICASE_ATP_BIND"/>
    <property type="match status" value="1"/>
</dbReference>
<evidence type="ECO:0000313" key="16">
    <source>
        <dbReference type="Proteomes" id="UP000234253"/>
    </source>
</evidence>
<dbReference type="EC" id="5.6.2.4" evidence="9"/>
<dbReference type="GO" id="GO:0043138">
    <property type="term" value="F:3'-5' DNA helicase activity"/>
    <property type="evidence" value="ECO:0007669"/>
    <property type="project" value="UniProtKB-EC"/>
</dbReference>
<dbReference type="CDD" id="cd17932">
    <property type="entry name" value="DEXQc_UvrD"/>
    <property type="match status" value="1"/>
</dbReference>
<evidence type="ECO:0000256" key="7">
    <source>
        <dbReference type="ARBA" id="ARBA00023235"/>
    </source>
</evidence>
<dbReference type="GO" id="GO:0005524">
    <property type="term" value="F:ATP binding"/>
    <property type="evidence" value="ECO:0007669"/>
    <property type="project" value="UniProtKB-UniRule"/>
</dbReference>
<feature type="binding site" evidence="12">
    <location>
        <begin position="29"/>
        <end position="36"/>
    </location>
    <ligand>
        <name>ATP</name>
        <dbReference type="ChEBI" id="CHEBI:30616"/>
    </ligand>
</feature>
<evidence type="ECO:0000256" key="3">
    <source>
        <dbReference type="ARBA" id="ARBA00022801"/>
    </source>
</evidence>
<dbReference type="PANTHER" id="PTHR11070">
    <property type="entry name" value="UVRD / RECB / PCRA DNA HELICASE FAMILY MEMBER"/>
    <property type="match status" value="1"/>
</dbReference>
<dbReference type="InterPro" id="IPR014017">
    <property type="entry name" value="DNA_helicase_UvrD-like_C"/>
</dbReference>
<dbReference type="GO" id="GO:0000725">
    <property type="term" value="P:recombinational repair"/>
    <property type="evidence" value="ECO:0007669"/>
    <property type="project" value="TreeGrafter"/>
</dbReference>
<dbReference type="InterPro" id="IPR027417">
    <property type="entry name" value="P-loop_NTPase"/>
</dbReference>
<gene>
    <name evidence="15" type="ORF">CEX73_01870</name>
</gene>
<evidence type="ECO:0000256" key="12">
    <source>
        <dbReference type="PROSITE-ProRule" id="PRU00560"/>
    </source>
</evidence>
<sequence length="656" mass="75780">MHVSDLLKNLNCKQKTVVSAPRGNLLVLAGAGSGKTRVLVHRIAWLLLVKHCSPSSILAVTFTNKAATEMRNRIKQVVGLHSCGMWIGTFHSLAYRFLRVHYIDANLPQEFQIIDNEDQQRLLKRLIRYLNLDEKKWPPRQAMWYINAKKDEGLRPQNIDNYGNPLEATWHRIYELYQDACDRTGLVDFAELIPRTYEMLTNNHKIMHYYQKRFNHILIDEFQDTNLIQYYWIRILAGHQGHVTIVGDDDQSIYGWRGAQVDNMQRFLNDFPSVQTIRLEQNYRSTKNILKAANHLIANNDDRLVKNLWTDSADGEQISLYSAINELDEADFVVNRIKVSNKNGEALKNCVILYRSNAQSRVLEEALLHMKIPYHIYGSVRFFERQEVKDTLAYLRLITNRNDDAAYERMVNTPIRGIGARTIEIIRKPACDRQLTLWQASLALLDERVLKSNAASALQTFIKLVNNLAEEIVDLPLHMQTHLVIKHSGLWAMYKEEKGEKGQARIKNLEELVTATREYSYNYETQNMPPLQAFLSHATLDAGEIQANACQDAVQLMTLHAAKGLEFQQVFIVGLEEGMFPSQMALEEEGGIEEERRLAYVGLTRAIKKLTITYAVTRRLYGKKAFRRQSRFISELPQECLKKVQARDRYQWIPGS</sequence>
<dbReference type="CDD" id="cd18807">
    <property type="entry name" value="SF1_C_UvrD"/>
    <property type="match status" value="1"/>
</dbReference>
<evidence type="ECO:0000256" key="4">
    <source>
        <dbReference type="ARBA" id="ARBA00022806"/>
    </source>
</evidence>
<evidence type="ECO:0000256" key="6">
    <source>
        <dbReference type="ARBA" id="ARBA00023125"/>
    </source>
</evidence>
<evidence type="ECO:0000313" key="15">
    <source>
        <dbReference type="EMBL" id="PLK58641.1"/>
    </source>
</evidence>
<dbReference type="InterPro" id="IPR014016">
    <property type="entry name" value="UvrD-like_ATP-bd"/>
</dbReference>
<evidence type="ECO:0000256" key="11">
    <source>
        <dbReference type="ARBA" id="ARBA00048988"/>
    </source>
</evidence>
<dbReference type="AlphaFoldDB" id="A0A2N4XWV1"/>
<dbReference type="InterPro" id="IPR000212">
    <property type="entry name" value="DNA_helicase_UvrD/REP"/>
</dbReference>
<evidence type="ECO:0000256" key="5">
    <source>
        <dbReference type="ARBA" id="ARBA00022840"/>
    </source>
</evidence>
<evidence type="ECO:0000256" key="8">
    <source>
        <dbReference type="ARBA" id="ARBA00034617"/>
    </source>
</evidence>
<dbReference type="Gene3D" id="3.40.50.300">
    <property type="entry name" value="P-loop containing nucleotide triphosphate hydrolases"/>
    <property type="match status" value="2"/>
</dbReference>
<keyword evidence="4 12" id="KW-0347">Helicase</keyword>
<keyword evidence="5 12" id="KW-0067">ATP-binding</keyword>
<dbReference type="Pfam" id="PF00580">
    <property type="entry name" value="UvrD-helicase"/>
    <property type="match status" value="1"/>
</dbReference>
<evidence type="ECO:0000256" key="9">
    <source>
        <dbReference type="ARBA" id="ARBA00034808"/>
    </source>
</evidence>
<dbReference type="Pfam" id="PF13361">
    <property type="entry name" value="UvrD_C"/>
    <property type="match status" value="1"/>
</dbReference>